<proteinExistence type="predicted"/>
<name>A0A2V5H8Z7_ASPV1</name>
<organism evidence="1 2">
    <name type="scientific">Aspergillus violaceofuscus (strain CBS 115571)</name>
    <dbReference type="NCBI Taxonomy" id="1450538"/>
    <lineage>
        <taxon>Eukaryota</taxon>
        <taxon>Fungi</taxon>
        <taxon>Dikarya</taxon>
        <taxon>Ascomycota</taxon>
        <taxon>Pezizomycotina</taxon>
        <taxon>Eurotiomycetes</taxon>
        <taxon>Eurotiomycetidae</taxon>
        <taxon>Eurotiales</taxon>
        <taxon>Aspergillaceae</taxon>
        <taxon>Aspergillus</taxon>
    </lineage>
</organism>
<dbReference type="Proteomes" id="UP000249829">
    <property type="component" value="Unassembled WGS sequence"/>
</dbReference>
<reference evidence="1 2" key="1">
    <citation type="submission" date="2018-02" db="EMBL/GenBank/DDBJ databases">
        <title>The genomes of Aspergillus section Nigri reveals drivers in fungal speciation.</title>
        <authorList>
            <consortium name="DOE Joint Genome Institute"/>
            <person name="Vesth T.C."/>
            <person name="Nybo J."/>
            <person name="Theobald S."/>
            <person name="Brandl J."/>
            <person name="Frisvad J.C."/>
            <person name="Nielsen K.F."/>
            <person name="Lyhne E.K."/>
            <person name="Kogle M.E."/>
            <person name="Kuo A."/>
            <person name="Riley R."/>
            <person name="Clum A."/>
            <person name="Nolan M."/>
            <person name="Lipzen A."/>
            <person name="Salamov A."/>
            <person name="Henrissat B."/>
            <person name="Wiebenga A."/>
            <person name="De vries R.P."/>
            <person name="Grigoriev I.V."/>
            <person name="Mortensen U.H."/>
            <person name="Andersen M.R."/>
            <person name="Baker S.E."/>
        </authorList>
    </citation>
    <scope>NUCLEOTIDE SEQUENCE [LARGE SCALE GENOMIC DNA]</scope>
    <source>
        <strain evidence="1 2">CBS 115571</strain>
    </source>
</reference>
<sequence>MHLALYLTYKGRRRYFRLLYPQLTHGLLQHVKAKDYTVPLTSHLNVPSYRGGLTEFRMSTERDGLYCTARETHPDIWTKTKSTRQATSSSHVLRAARSAMMSLQRRRRQLKHPSSSHVLQAARSAMMSLQRRRRRLKHPSSNHIIWAGRSAMIKSL</sequence>
<accession>A0A2V5H8Z7</accession>
<gene>
    <name evidence="1" type="ORF">BO99DRAFT_402052</name>
</gene>
<keyword evidence="2" id="KW-1185">Reference proteome</keyword>
<protein>
    <submittedName>
        <fullName evidence="1">Uncharacterized protein</fullName>
    </submittedName>
</protein>
<evidence type="ECO:0000313" key="1">
    <source>
        <dbReference type="EMBL" id="PYI20041.1"/>
    </source>
</evidence>
<evidence type="ECO:0000313" key="2">
    <source>
        <dbReference type="Proteomes" id="UP000249829"/>
    </source>
</evidence>
<dbReference type="EMBL" id="KZ825128">
    <property type="protein sequence ID" value="PYI20041.1"/>
    <property type="molecule type" value="Genomic_DNA"/>
</dbReference>
<dbReference type="AlphaFoldDB" id="A0A2V5H8Z7"/>